<dbReference type="InterPro" id="IPR036691">
    <property type="entry name" value="Endo/exonu/phosph_ase_sf"/>
</dbReference>
<feature type="domain" description="SAC" evidence="5">
    <location>
        <begin position="160"/>
        <end position="581"/>
    </location>
</feature>
<dbReference type="InterPro" id="IPR000300">
    <property type="entry name" value="IPPc"/>
</dbReference>
<dbReference type="GeneID" id="25261167"/>
<dbReference type="GO" id="GO:0004439">
    <property type="term" value="F:phosphatidylinositol-4,5-bisphosphate 5-phosphatase activity"/>
    <property type="evidence" value="ECO:0007669"/>
    <property type="project" value="UniProtKB-EC"/>
</dbReference>
<dbReference type="InterPro" id="IPR002013">
    <property type="entry name" value="SAC_dom"/>
</dbReference>
<dbReference type="GO" id="GO:0046856">
    <property type="term" value="P:phosphatidylinositol dephosphorylation"/>
    <property type="evidence" value="ECO:0007669"/>
    <property type="project" value="InterPro"/>
</dbReference>
<dbReference type="Pfam" id="PF02383">
    <property type="entry name" value="Syja_N"/>
    <property type="match status" value="1"/>
</dbReference>
<keyword evidence="4" id="KW-0472">Membrane</keyword>
<evidence type="ECO:0000256" key="1">
    <source>
        <dbReference type="ARBA" id="ARBA00008943"/>
    </source>
</evidence>
<dbReference type="PANTHER" id="PTHR45662">
    <property type="entry name" value="PHOSPHATIDYLINOSITIDE PHOSPHATASE SAC1"/>
    <property type="match status" value="1"/>
</dbReference>
<feature type="transmembrane region" description="Helical" evidence="4">
    <location>
        <begin position="754"/>
        <end position="776"/>
    </location>
</feature>
<dbReference type="HOGENOM" id="CLU_307381_0_0_1"/>
<dbReference type="AlphaFoldDB" id="A0A098VMD3"/>
<comment type="similarity">
    <text evidence="1">Belongs to the synaptojanin family.</text>
</comment>
<sequence>MSEDFLAAPDYFRGINVHVKCTPSFSSRIICLAYNSDRQLDLRFFIKHSDPLPSSSSTIQCTGALLSVELDDTFPQGYVQVNSSPYFGLLGCLQIDRLAYILLISRATPIAVTLGDPMYQINHVEAISLTDAKYDLFSPVPWASSISEASVEKSASCIDILKVLSDGTFYFSLSSNLSLLTQKRLAPYPPSPVFPDCLSHFCWNEYLIEPFISFFKSNSSAEPRLTEAFSSPPFRIHIIRGYVGQFFLTGEESAEEMPDNVEELSMKKYSLNSLVKSSISSALRMASTRLGLGASGTSGSKYSKNATLPSLTISFDETSTLDSSNSFLLISRVGSKRAGTRFLTRGVDDDGNTANFVETEMILETDGKLFSFASVRGSVPVFWEQQGFQIGNHKIQFTRSLDASDLSFREHFSDLLHMYSSPVYVVNLLSSDINQPENALSRRFYRHIQMLSKTPAGSSIHYVPFDMNSVLGGVAYDSLAAILSSVITVNFIENIGLFIFDKNRSAILSTQKGVFRINCLDCLDRTNVIQSLISQSVLKHILLQVGGGSILSTVSSTSSFSSKFNCAWADNGDALSFLYTGTGALKSGFTRTGKRTLYGIVDDLKKSTQRFYVNTFQDKYRQKLIDYILGKGPSKIHLFSDKAALNIDSPFTECRDSHFEDEMPLCAPKFNLLIYCCTYNIGGELPEHINFGMLLRPLWKACNDQAPDMFVISLQEAVELSPHQVLTSDDTSLASMWESHIEKYLTGFFPKTKYIFLSSIQMVGLVMILIISKPLLPQIRKVERFTGFGGVTGNKGSIGLRFELEIGTSFCFINSHFSSGHDNVTLRNREYYSVFNDTVFPSGLSIDCHSYGSVFYASNIIWMGDLNYRIDVPLDAFKMDNISTEWLLSLLPNDQLLKEKQSGAIFDDFKEGAISFPPTYKFSSNANTLAKPLDLESPGGQIEFYFKPKKWYSVSCYLCTRT</sequence>
<evidence type="ECO:0000256" key="2">
    <source>
        <dbReference type="ARBA" id="ARBA00009678"/>
    </source>
</evidence>
<dbReference type="EMBL" id="JMKJ01000612">
    <property type="protein sequence ID" value="KGG49934.1"/>
    <property type="molecule type" value="Genomic_DNA"/>
</dbReference>
<dbReference type="GO" id="GO:0005783">
    <property type="term" value="C:endoplasmic reticulum"/>
    <property type="evidence" value="ECO:0007669"/>
    <property type="project" value="TreeGrafter"/>
</dbReference>
<protein>
    <recommendedName>
        <fullName evidence="3">phosphoinositide 5-phosphatase</fullName>
        <ecNumber evidence="3">3.1.3.36</ecNumber>
    </recommendedName>
</protein>
<dbReference type="SUPFAM" id="SSF56219">
    <property type="entry name" value="DNase I-like"/>
    <property type="match status" value="1"/>
</dbReference>
<dbReference type="VEuPathDB" id="MicrosporidiaDB:DI09_9p170"/>
<dbReference type="RefSeq" id="XP_013236361.1">
    <property type="nucleotide sequence ID" value="XM_013380907.1"/>
</dbReference>
<dbReference type="Pfam" id="PF22669">
    <property type="entry name" value="Exo_endo_phos2"/>
    <property type="match status" value="1"/>
</dbReference>
<dbReference type="EC" id="3.1.3.36" evidence="3"/>
<comment type="similarity">
    <text evidence="2">In the central section; belongs to the inositol 1,4,5-trisphosphate 5-phosphatase family.</text>
</comment>
<dbReference type="PROSITE" id="PS50275">
    <property type="entry name" value="SAC"/>
    <property type="match status" value="1"/>
</dbReference>
<gene>
    <name evidence="6" type="ORF">DI09_9p170</name>
</gene>
<dbReference type="Gene3D" id="3.60.10.10">
    <property type="entry name" value="Endonuclease/exonuclease/phosphatase"/>
    <property type="match status" value="1"/>
</dbReference>
<comment type="caution">
    <text evidence="6">The sequence shown here is derived from an EMBL/GenBank/DDBJ whole genome shotgun (WGS) entry which is preliminary data.</text>
</comment>
<evidence type="ECO:0000256" key="4">
    <source>
        <dbReference type="SAM" id="Phobius"/>
    </source>
</evidence>
<dbReference type="Proteomes" id="UP000029725">
    <property type="component" value="Unassembled WGS sequence"/>
</dbReference>
<dbReference type="OrthoDB" id="405996at2759"/>
<proteinExistence type="inferred from homology"/>
<accession>A0A098VMD3</accession>
<name>A0A098VMD3_9MICR</name>
<evidence type="ECO:0000313" key="6">
    <source>
        <dbReference type="EMBL" id="KGG49934.1"/>
    </source>
</evidence>
<dbReference type="GO" id="GO:0043812">
    <property type="term" value="F:phosphatidylinositol-4-phosphate phosphatase activity"/>
    <property type="evidence" value="ECO:0007669"/>
    <property type="project" value="TreeGrafter"/>
</dbReference>
<reference evidence="6 7" key="1">
    <citation type="submission" date="2014-04" db="EMBL/GenBank/DDBJ databases">
        <title>A new species of microsporidia sheds light on the evolution of extreme parasitism.</title>
        <authorList>
            <person name="Haag K.L."/>
            <person name="James T.Y."/>
            <person name="Larsson R."/>
            <person name="Schaer T.M."/>
            <person name="Refardt D."/>
            <person name="Pombert J.-F."/>
            <person name="Ebert D."/>
        </authorList>
    </citation>
    <scope>NUCLEOTIDE SEQUENCE [LARGE SCALE GENOMIC DNA]</scope>
    <source>
        <strain evidence="6 7">UGP3</strain>
        <tissue evidence="6">Spores</tissue>
    </source>
</reference>
<dbReference type="SMART" id="SM00128">
    <property type="entry name" value="IPPc"/>
    <property type="match status" value="1"/>
</dbReference>
<organism evidence="6 7">
    <name type="scientific">Mitosporidium daphniae</name>
    <dbReference type="NCBI Taxonomy" id="1485682"/>
    <lineage>
        <taxon>Eukaryota</taxon>
        <taxon>Fungi</taxon>
        <taxon>Fungi incertae sedis</taxon>
        <taxon>Microsporidia</taxon>
        <taxon>Mitosporidium</taxon>
    </lineage>
</organism>
<keyword evidence="7" id="KW-1185">Reference proteome</keyword>
<evidence type="ECO:0000259" key="5">
    <source>
        <dbReference type="PROSITE" id="PS50275"/>
    </source>
</evidence>
<evidence type="ECO:0000313" key="7">
    <source>
        <dbReference type="Proteomes" id="UP000029725"/>
    </source>
</evidence>
<dbReference type="PANTHER" id="PTHR45662:SF2">
    <property type="entry name" value="PHOSPHATIDYLINOSITOL-3-PHOSPHATASE SAC1"/>
    <property type="match status" value="1"/>
</dbReference>
<evidence type="ECO:0000256" key="3">
    <source>
        <dbReference type="ARBA" id="ARBA00013044"/>
    </source>
</evidence>
<keyword evidence="4" id="KW-0812">Transmembrane</keyword>
<keyword evidence="4" id="KW-1133">Transmembrane helix</keyword>